<evidence type="ECO:0000256" key="1">
    <source>
        <dbReference type="ARBA" id="ARBA00025733"/>
    </source>
</evidence>
<protein>
    <recommendedName>
        <fullName evidence="3">CS domain-containing protein</fullName>
    </recommendedName>
</protein>
<dbReference type="GO" id="GO:0005634">
    <property type="term" value="C:nucleus"/>
    <property type="evidence" value="ECO:0007669"/>
    <property type="project" value="TreeGrafter"/>
</dbReference>
<dbReference type="GO" id="GO:0051087">
    <property type="term" value="F:protein-folding chaperone binding"/>
    <property type="evidence" value="ECO:0007669"/>
    <property type="project" value="TreeGrafter"/>
</dbReference>
<feature type="compositionally biased region" description="Acidic residues" evidence="2">
    <location>
        <begin position="143"/>
        <end position="153"/>
    </location>
</feature>
<reference evidence="4" key="1">
    <citation type="journal article" date="2021" name="Open Biol.">
        <title>Shared evolutionary footprints suggest mitochondrial oxidative damage underlies multiple complex I losses in fungi.</title>
        <authorList>
            <person name="Schikora-Tamarit M.A."/>
            <person name="Marcet-Houben M."/>
            <person name="Nosek J."/>
            <person name="Gabaldon T."/>
        </authorList>
    </citation>
    <scope>NUCLEOTIDE SEQUENCE</scope>
    <source>
        <strain evidence="4">CBS6341</strain>
    </source>
</reference>
<evidence type="ECO:0000259" key="3">
    <source>
        <dbReference type="PROSITE" id="PS51203"/>
    </source>
</evidence>
<dbReference type="Pfam" id="PF04969">
    <property type="entry name" value="CS"/>
    <property type="match status" value="1"/>
</dbReference>
<dbReference type="SUPFAM" id="SSF49764">
    <property type="entry name" value="HSP20-like chaperones"/>
    <property type="match status" value="1"/>
</dbReference>
<keyword evidence="5" id="KW-1185">Reference proteome</keyword>
<feature type="compositionally biased region" description="Gly residues" evidence="2">
    <location>
        <begin position="158"/>
        <end position="177"/>
    </location>
</feature>
<dbReference type="InterPro" id="IPR045250">
    <property type="entry name" value="p23-like"/>
</dbReference>
<dbReference type="InterPro" id="IPR008978">
    <property type="entry name" value="HSP20-like_chaperone"/>
</dbReference>
<proteinExistence type="inferred from homology"/>
<feature type="region of interest" description="Disordered" evidence="2">
    <location>
        <begin position="143"/>
        <end position="177"/>
    </location>
</feature>
<reference evidence="4" key="2">
    <citation type="submission" date="2021-01" db="EMBL/GenBank/DDBJ databases">
        <authorList>
            <person name="Schikora-Tamarit M.A."/>
        </authorList>
    </citation>
    <scope>NUCLEOTIDE SEQUENCE</scope>
    <source>
        <strain evidence="4">CBS6341</strain>
    </source>
</reference>
<dbReference type="PANTHER" id="PTHR22932">
    <property type="entry name" value="TELOMERASE-BINDING PROTEIN P23 HSP90 CO-CHAPERONE"/>
    <property type="match status" value="1"/>
</dbReference>
<dbReference type="Proteomes" id="UP000769528">
    <property type="component" value="Unassembled WGS sequence"/>
</dbReference>
<evidence type="ECO:0000256" key="2">
    <source>
        <dbReference type="SAM" id="MobiDB-lite"/>
    </source>
</evidence>
<dbReference type="GO" id="GO:0005829">
    <property type="term" value="C:cytosol"/>
    <property type="evidence" value="ECO:0007669"/>
    <property type="project" value="TreeGrafter"/>
</dbReference>
<dbReference type="CDD" id="cd06465">
    <property type="entry name" value="p23_hB-ind1_like"/>
    <property type="match status" value="1"/>
</dbReference>
<dbReference type="FunFam" id="2.60.40.790:FF:000013">
    <property type="entry name" value="Very-long-chain (3R)-3-hydroxyacyl-CoA dehydratase"/>
    <property type="match status" value="1"/>
</dbReference>
<evidence type="ECO:0000313" key="5">
    <source>
        <dbReference type="Proteomes" id="UP000769528"/>
    </source>
</evidence>
<feature type="compositionally biased region" description="Acidic residues" evidence="2">
    <location>
        <begin position="249"/>
        <end position="262"/>
    </location>
</feature>
<comment type="caution">
    <text evidence="4">The sequence shown here is derived from an EMBL/GenBank/DDBJ whole genome shotgun (WGS) entry which is preliminary data.</text>
</comment>
<dbReference type="OrthoDB" id="1564555at2759"/>
<sequence length="262" mass="28461">MILSTTHQLSNQLSNQLNQLKLIKDMSIPPEVLWAQRSNETDETKNILYITVRIADSQNTKIDLTSTHLNIEADSEDTKSHYKLNLEFFKEVDPEKSHHHTSGNSIYFVIRKVEKQEEFWPRLTKEKLKYHYIKTDFDKWVDEDEQEEQEATDDFAGGFPGGAGGFPGGAGGFPGGAGGFPGGDDALSGLGGLGGAGAGAGGAGDFDLSKLAELNPELKKFQKPDGSFDLSALGGADAGNTHEEADFSSSDDDDDESKQESK</sequence>
<dbReference type="GO" id="GO:0006457">
    <property type="term" value="P:protein folding"/>
    <property type="evidence" value="ECO:0007669"/>
    <property type="project" value="TreeGrafter"/>
</dbReference>
<dbReference type="AlphaFoldDB" id="A0A9P8PYR5"/>
<feature type="region of interest" description="Disordered" evidence="2">
    <location>
        <begin position="221"/>
        <end position="262"/>
    </location>
</feature>
<dbReference type="GO" id="GO:0051131">
    <property type="term" value="P:chaperone-mediated protein complex assembly"/>
    <property type="evidence" value="ECO:0007669"/>
    <property type="project" value="TreeGrafter"/>
</dbReference>
<dbReference type="Gene3D" id="2.60.40.790">
    <property type="match status" value="1"/>
</dbReference>
<feature type="domain" description="CS" evidence="3">
    <location>
        <begin position="27"/>
        <end position="124"/>
    </location>
</feature>
<gene>
    <name evidence="4" type="ORF">WICMUC_000224</name>
</gene>
<accession>A0A9P8PYR5</accession>
<dbReference type="PROSITE" id="PS51203">
    <property type="entry name" value="CS"/>
    <property type="match status" value="1"/>
</dbReference>
<dbReference type="PANTHER" id="PTHR22932:SF1">
    <property type="entry name" value="CO-CHAPERONE PROTEIN DAF-41"/>
    <property type="match status" value="1"/>
</dbReference>
<name>A0A9P8PYR5_9ASCO</name>
<dbReference type="EMBL" id="JAEUBF010000079">
    <property type="protein sequence ID" value="KAH3680632.1"/>
    <property type="molecule type" value="Genomic_DNA"/>
</dbReference>
<dbReference type="InterPro" id="IPR007052">
    <property type="entry name" value="CS_dom"/>
</dbReference>
<organism evidence="4 5">
    <name type="scientific">Wickerhamomyces mucosus</name>
    <dbReference type="NCBI Taxonomy" id="1378264"/>
    <lineage>
        <taxon>Eukaryota</taxon>
        <taxon>Fungi</taxon>
        <taxon>Dikarya</taxon>
        <taxon>Ascomycota</taxon>
        <taxon>Saccharomycotina</taxon>
        <taxon>Saccharomycetes</taxon>
        <taxon>Phaffomycetales</taxon>
        <taxon>Wickerhamomycetaceae</taxon>
        <taxon>Wickerhamomyces</taxon>
    </lineage>
</organism>
<comment type="similarity">
    <text evidence="1">Belongs to the p23/wos2 family.</text>
</comment>
<dbReference type="GO" id="GO:0051879">
    <property type="term" value="F:Hsp90 protein binding"/>
    <property type="evidence" value="ECO:0007669"/>
    <property type="project" value="InterPro"/>
</dbReference>
<evidence type="ECO:0000313" key="4">
    <source>
        <dbReference type="EMBL" id="KAH3680632.1"/>
    </source>
</evidence>